<dbReference type="RefSeq" id="XP_033535698.1">
    <property type="nucleotide sequence ID" value="XM_033679223.1"/>
</dbReference>
<accession>A0A6G1G7L9</accession>
<evidence type="ECO:0000256" key="1">
    <source>
        <dbReference type="SAM" id="Phobius"/>
    </source>
</evidence>
<reference evidence="4" key="2">
    <citation type="submission" date="2020-04" db="EMBL/GenBank/DDBJ databases">
        <authorList>
            <consortium name="NCBI Genome Project"/>
        </authorList>
    </citation>
    <scope>NUCLEOTIDE SEQUENCE</scope>
    <source>
        <strain evidence="4">CBS 781.70</strain>
    </source>
</reference>
<reference evidence="4" key="3">
    <citation type="submission" date="2025-04" db="UniProtKB">
        <authorList>
            <consortium name="RefSeq"/>
        </authorList>
    </citation>
    <scope>IDENTIFICATION</scope>
    <source>
        <strain evidence="4">CBS 781.70</strain>
    </source>
</reference>
<keyword evidence="1" id="KW-0812">Transmembrane</keyword>
<dbReference type="Proteomes" id="UP000504638">
    <property type="component" value="Unplaced"/>
</dbReference>
<dbReference type="EMBL" id="ML975154">
    <property type="protein sequence ID" value="KAF1814067.1"/>
    <property type="molecule type" value="Genomic_DNA"/>
</dbReference>
<sequence length="104" mass="11681">MPFCESGYATKATICVLVYALSFLFLTMESILLIDSKILVAWPVLDRIQTFMQKDISCPKCLSKAIIDTGHSWTYMMLSNLRSPLSEVPRILLTISLPGYTVES</sequence>
<keyword evidence="1" id="KW-0472">Membrane</keyword>
<reference evidence="2 4" key="1">
    <citation type="submission" date="2020-01" db="EMBL/GenBank/DDBJ databases">
        <authorList>
            <consortium name="DOE Joint Genome Institute"/>
            <person name="Haridas S."/>
            <person name="Albert R."/>
            <person name="Binder M."/>
            <person name="Bloem J."/>
            <person name="Labutti K."/>
            <person name="Salamov A."/>
            <person name="Andreopoulos B."/>
            <person name="Baker S.E."/>
            <person name="Barry K."/>
            <person name="Bills G."/>
            <person name="Bluhm B.H."/>
            <person name="Cannon C."/>
            <person name="Castanera R."/>
            <person name="Culley D.E."/>
            <person name="Daum C."/>
            <person name="Ezra D."/>
            <person name="Gonzalez J.B."/>
            <person name="Henrissat B."/>
            <person name="Kuo A."/>
            <person name="Liang C."/>
            <person name="Lipzen A."/>
            <person name="Lutzoni F."/>
            <person name="Magnuson J."/>
            <person name="Mondo S."/>
            <person name="Nolan M."/>
            <person name="Ohm R."/>
            <person name="Pangilinan J."/>
            <person name="Park H.-J."/>
            <person name="Ramirez L."/>
            <person name="Alfaro M."/>
            <person name="Sun H."/>
            <person name="Tritt A."/>
            <person name="Yoshinaga Y."/>
            <person name="Zwiers L.-H."/>
            <person name="Turgeon B.G."/>
            <person name="Goodwin S.B."/>
            <person name="Spatafora J.W."/>
            <person name="Crous P.W."/>
            <person name="Grigoriev I.V."/>
        </authorList>
    </citation>
    <scope>NUCLEOTIDE SEQUENCE</scope>
    <source>
        <strain evidence="2 4">CBS 781.70</strain>
    </source>
</reference>
<organism evidence="2">
    <name type="scientific">Eremomyces bilateralis CBS 781.70</name>
    <dbReference type="NCBI Taxonomy" id="1392243"/>
    <lineage>
        <taxon>Eukaryota</taxon>
        <taxon>Fungi</taxon>
        <taxon>Dikarya</taxon>
        <taxon>Ascomycota</taxon>
        <taxon>Pezizomycotina</taxon>
        <taxon>Dothideomycetes</taxon>
        <taxon>Dothideomycetes incertae sedis</taxon>
        <taxon>Eremomycetales</taxon>
        <taxon>Eremomycetaceae</taxon>
        <taxon>Eremomyces</taxon>
    </lineage>
</organism>
<name>A0A6G1G7L9_9PEZI</name>
<feature type="transmembrane region" description="Helical" evidence="1">
    <location>
        <begin position="12"/>
        <end position="34"/>
    </location>
</feature>
<gene>
    <name evidence="2 4" type="ORF">P152DRAFT_457424</name>
</gene>
<protein>
    <submittedName>
        <fullName evidence="2 4">Uncharacterized protein</fullName>
    </submittedName>
</protein>
<proteinExistence type="predicted"/>
<dbReference type="GeneID" id="54419793"/>
<evidence type="ECO:0000313" key="3">
    <source>
        <dbReference type="Proteomes" id="UP000504638"/>
    </source>
</evidence>
<evidence type="ECO:0000313" key="4">
    <source>
        <dbReference type="RefSeq" id="XP_033535698.1"/>
    </source>
</evidence>
<evidence type="ECO:0000313" key="2">
    <source>
        <dbReference type="EMBL" id="KAF1814067.1"/>
    </source>
</evidence>
<dbReference type="AlphaFoldDB" id="A0A6G1G7L9"/>
<keyword evidence="3" id="KW-1185">Reference proteome</keyword>
<keyword evidence="1" id="KW-1133">Transmembrane helix</keyword>